<feature type="transmembrane region" description="Helical" evidence="10">
    <location>
        <begin position="6"/>
        <end position="27"/>
    </location>
</feature>
<dbReference type="UniPathway" id="UPA00085"/>
<evidence type="ECO:0000313" key="11">
    <source>
        <dbReference type="EMBL" id="BAH38644.1"/>
    </source>
</evidence>
<proteinExistence type="inferred from homology"/>
<dbReference type="AlphaFoldDB" id="C1A8T4"/>
<evidence type="ECO:0000256" key="1">
    <source>
        <dbReference type="ARBA" id="ARBA00022475"/>
    </source>
</evidence>
<protein>
    <recommendedName>
        <fullName evidence="10">Glycerol-3-phosphate acyltransferase</fullName>
    </recommendedName>
    <alternativeName>
        <fullName evidence="10">Acyl-PO4 G3P acyltransferase</fullName>
    </alternativeName>
    <alternativeName>
        <fullName evidence="10">Acyl-phosphate--glycerol-3-phosphate acyltransferase</fullName>
    </alternativeName>
    <alternativeName>
        <fullName evidence="10">G3P acyltransferase</fullName>
        <shortName evidence="10">GPAT</shortName>
        <ecNumber evidence="10">2.3.1.275</ecNumber>
    </alternativeName>
    <alternativeName>
        <fullName evidence="10">Lysophosphatidic acid synthase</fullName>
        <shortName evidence="10">LPA synthase</shortName>
    </alternativeName>
</protein>
<feature type="transmembrane region" description="Helical" evidence="10">
    <location>
        <begin position="119"/>
        <end position="146"/>
    </location>
</feature>
<dbReference type="HAMAP" id="MF_01043">
    <property type="entry name" value="PlsY"/>
    <property type="match status" value="1"/>
</dbReference>
<keyword evidence="2 10" id="KW-0444">Lipid biosynthesis</keyword>
<evidence type="ECO:0000256" key="6">
    <source>
        <dbReference type="ARBA" id="ARBA00023098"/>
    </source>
</evidence>
<evidence type="ECO:0000256" key="10">
    <source>
        <dbReference type="HAMAP-Rule" id="MF_01043"/>
    </source>
</evidence>
<dbReference type="EC" id="2.3.1.275" evidence="10"/>
<gene>
    <name evidence="10" type="primary">plsY</name>
    <name evidence="11" type="ordered locus">GAU_1602</name>
</gene>
<dbReference type="Pfam" id="PF02660">
    <property type="entry name" value="G3P_acyltransf"/>
    <property type="match status" value="1"/>
</dbReference>
<evidence type="ECO:0000256" key="3">
    <source>
        <dbReference type="ARBA" id="ARBA00022679"/>
    </source>
</evidence>
<keyword evidence="12" id="KW-1185">Reference proteome</keyword>
<keyword evidence="4 10" id="KW-0812">Transmembrane</keyword>
<name>C1A8T4_GEMAT</name>
<dbReference type="KEGG" id="gau:GAU_1602"/>
<evidence type="ECO:0000256" key="2">
    <source>
        <dbReference type="ARBA" id="ARBA00022516"/>
    </source>
</evidence>
<dbReference type="PANTHER" id="PTHR30309">
    <property type="entry name" value="INNER MEMBRANE PROTEIN YGIH"/>
    <property type="match status" value="1"/>
</dbReference>
<dbReference type="GO" id="GO:0043772">
    <property type="term" value="F:acyl-phosphate glycerol-3-phosphate acyltransferase activity"/>
    <property type="evidence" value="ECO:0007669"/>
    <property type="project" value="UniProtKB-UniRule"/>
</dbReference>
<dbReference type="EMBL" id="AP009153">
    <property type="protein sequence ID" value="BAH38644.1"/>
    <property type="molecule type" value="Genomic_DNA"/>
</dbReference>
<feature type="transmembrane region" description="Helical" evidence="10">
    <location>
        <begin position="85"/>
        <end position="107"/>
    </location>
</feature>
<feature type="transmembrane region" description="Helical" evidence="10">
    <location>
        <begin position="152"/>
        <end position="185"/>
    </location>
</feature>
<keyword evidence="8 10" id="KW-0594">Phospholipid biosynthesis</keyword>
<evidence type="ECO:0000313" key="12">
    <source>
        <dbReference type="Proteomes" id="UP000002209"/>
    </source>
</evidence>
<comment type="similarity">
    <text evidence="10">Belongs to the PlsY family.</text>
</comment>
<keyword evidence="1 10" id="KW-1003">Cell membrane</keyword>
<dbReference type="HOGENOM" id="CLU_081254_7_1_0"/>
<evidence type="ECO:0000256" key="8">
    <source>
        <dbReference type="ARBA" id="ARBA00023209"/>
    </source>
</evidence>
<accession>C1A8T4</accession>
<reference evidence="12" key="1">
    <citation type="submission" date="2006-03" db="EMBL/GenBank/DDBJ databases">
        <title>Complete genome sequence of Gemmatimonas aurantiaca T-27 that represents a novel phylum Gemmatimonadetes.</title>
        <authorList>
            <person name="Takasaki K."/>
            <person name="Ichikawa N."/>
            <person name="Miura H."/>
            <person name="Matsushita S."/>
            <person name="Watanabe Y."/>
            <person name="Oguchi A."/>
            <person name="Ankai A."/>
            <person name="Yashiro I."/>
            <person name="Takahashi M."/>
            <person name="Terui Y."/>
            <person name="Fukui S."/>
            <person name="Yokoyama H."/>
            <person name="Tanikawa S."/>
            <person name="Hanada S."/>
            <person name="Kamagata Y."/>
            <person name="Fujita N."/>
        </authorList>
    </citation>
    <scope>NUCLEOTIDE SEQUENCE [LARGE SCALE GENOMIC DNA]</scope>
    <source>
        <strain evidence="12">T-27 / DSM 14586 / JCM 11422 / NBRC 100505</strain>
    </source>
</reference>
<keyword evidence="6 10" id="KW-0443">Lipid metabolism</keyword>
<dbReference type="GO" id="GO:0005886">
    <property type="term" value="C:plasma membrane"/>
    <property type="evidence" value="ECO:0007669"/>
    <property type="project" value="UniProtKB-SubCell"/>
</dbReference>
<comment type="subcellular location">
    <subcellularLocation>
        <location evidence="10">Cell inner membrane</location>
        <topology evidence="10">Multi-pass membrane protein</topology>
    </subcellularLocation>
</comment>
<sequence>MSSSPAMIALALVVAYVAGSFPTAYLVGRANGVDLRTVGSGNLGATNVQRTLGWRWGLLVYVVDFLKGWLPTLLLPGALGIAGGWPWGVAIGVAAIAGHVKPVFLMGKGGGKGVATASGVFMALAPTATLGAIAAFIVIVAITRYVSLGSLVGALCLALILLFQARAVTPLVAVGFTIAAFVFWTHRENVKRLMRGEERRIGRASTPNGAT</sequence>
<comment type="pathway">
    <text evidence="10">Lipid metabolism; phospholipid metabolism.</text>
</comment>
<keyword evidence="9 10" id="KW-1208">Phospholipid metabolism</keyword>
<comment type="catalytic activity">
    <reaction evidence="10">
        <text>an acyl phosphate + sn-glycerol 3-phosphate = a 1-acyl-sn-glycero-3-phosphate + phosphate</text>
        <dbReference type="Rhea" id="RHEA:34075"/>
        <dbReference type="ChEBI" id="CHEBI:43474"/>
        <dbReference type="ChEBI" id="CHEBI:57597"/>
        <dbReference type="ChEBI" id="CHEBI:57970"/>
        <dbReference type="ChEBI" id="CHEBI:59918"/>
        <dbReference type="EC" id="2.3.1.275"/>
    </reaction>
</comment>
<organism evidence="11 12">
    <name type="scientific">Gemmatimonas aurantiaca (strain DSM 14586 / JCM 11422 / NBRC 100505 / T-27)</name>
    <dbReference type="NCBI Taxonomy" id="379066"/>
    <lineage>
        <taxon>Bacteria</taxon>
        <taxon>Pseudomonadati</taxon>
        <taxon>Gemmatimonadota</taxon>
        <taxon>Gemmatimonadia</taxon>
        <taxon>Gemmatimonadales</taxon>
        <taxon>Gemmatimonadaceae</taxon>
        <taxon>Gemmatimonas</taxon>
    </lineage>
</organism>
<dbReference type="eggNOG" id="COG0344">
    <property type="taxonomic scope" value="Bacteria"/>
</dbReference>
<evidence type="ECO:0000256" key="7">
    <source>
        <dbReference type="ARBA" id="ARBA00023136"/>
    </source>
</evidence>
<dbReference type="STRING" id="379066.GAU_1602"/>
<evidence type="ECO:0000256" key="4">
    <source>
        <dbReference type="ARBA" id="ARBA00022692"/>
    </source>
</evidence>
<keyword evidence="5 10" id="KW-1133">Transmembrane helix</keyword>
<dbReference type="NCBIfam" id="TIGR00023">
    <property type="entry name" value="glycerol-3-phosphate 1-O-acyltransferase PlsY"/>
    <property type="match status" value="1"/>
</dbReference>
<keyword evidence="7 10" id="KW-0472">Membrane</keyword>
<comment type="function">
    <text evidence="10">Catalyzes the transfer of an acyl group from acyl-phosphate (acyl-PO(4)) to glycerol-3-phosphate (G3P) to form lysophosphatidic acid (LPA). This enzyme utilizes acyl-phosphate as fatty acyl donor, but not acyl-CoA or acyl-ACP.</text>
</comment>
<dbReference type="PANTHER" id="PTHR30309:SF0">
    <property type="entry name" value="GLYCEROL-3-PHOSPHATE ACYLTRANSFERASE-RELATED"/>
    <property type="match status" value="1"/>
</dbReference>
<dbReference type="Proteomes" id="UP000002209">
    <property type="component" value="Chromosome"/>
</dbReference>
<evidence type="ECO:0000256" key="9">
    <source>
        <dbReference type="ARBA" id="ARBA00023264"/>
    </source>
</evidence>
<dbReference type="SMART" id="SM01207">
    <property type="entry name" value="G3P_acyltransf"/>
    <property type="match status" value="1"/>
</dbReference>
<dbReference type="GO" id="GO:0008654">
    <property type="term" value="P:phospholipid biosynthetic process"/>
    <property type="evidence" value="ECO:0007669"/>
    <property type="project" value="UniProtKB-UniRule"/>
</dbReference>
<evidence type="ECO:0000256" key="5">
    <source>
        <dbReference type="ARBA" id="ARBA00022989"/>
    </source>
</evidence>
<keyword evidence="3 10" id="KW-0808">Transferase</keyword>
<keyword evidence="10" id="KW-0997">Cell inner membrane</keyword>
<comment type="subunit">
    <text evidence="10">Probably interacts with PlsX.</text>
</comment>
<dbReference type="InterPro" id="IPR003811">
    <property type="entry name" value="G3P_acylTferase_PlsY"/>
</dbReference>